<proteinExistence type="predicted"/>
<feature type="signal peptide" evidence="2">
    <location>
        <begin position="1"/>
        <end position="27"/>
    </location>
</feature>
<feature type="chain" id="PRO_5028395040" evidence="2">
    <location>
        <begin position="28"/>
        <end position="752"/>
    </location>
</feature>
<evidence type="ECO:0000256" key="1">
    <source>
        <dbReference type="SAM" id="MobiDB-lite"/>
    </source>
</evidence>
<evidence type="ECO:0000256" key="2">
    <source>
        <dbReference type="SAM" id="SignalP"/>
    </source>
</evidence>
<keyword evidence="2" id="KW-0732">Signal</keyword>
<dbReference type="AlphaFoldDB" id="A0A7C1JZ53"/>
<gene>
    <name evidence="3" type="ORF">ENQ20_20755</name>
</gene>
<sequence>MKPQTVPYMLLVIALTLTPFVPISARAAPPSPAAPSPEAPSPEERLRQQLQTLRAHLDTLPMPPASPRPASVAADVEALLLPAELSIHAAAPLLDWDALRAAAGTPPINASSVASIDINDLSNSINKYTPYALIGGASAVDLGLVYSGGLVGPGTFDAVRFCPACWDPGYYSRGSVGATTIANALQMADSQLNARLDMVTSLLNGNWNQYLGGIANAGGWNATFAGQSPFFSGVNTNYTGASTYVQSVLGYNPSSPYNFSTQFLMNMNSLYTPWTSFDYGFGGWGIWSSDADDPRSLVEELTPKFKALGTQQQHIYFTDAALGNLRSESNTILIGLMYGDPWYLYFDYALRNHLTQIYTTRATYSTVVALAAEIAGWDDAPTDPATLQMRHNKRLELEFWFAVLEFEVLWYLYFTPGALQWVTDVNQFLGERLLAAWGSQQAVDWYQGWQQRWHSTYNNTSGFATLRTQVETLTADYPAFEEYMRRNQRVRDLLPTFAELSDVQQLTQQTEALLNNQAVADQVDGYYQTYTEAIGSALGKVAFDAALERYYEELNALVYADDLYQLLATVQYSAVLLLDQFQQDVYNAVYACLYYLGDQCDPYIYPDVVMLYGQNFYDLMELVGDFYETHTLYWFVFYQSNDYVALEERSAEVLSQTIEPIVEEIEEARVTFTAAVAAIPELNNLRSSSEQLISRLRNNVAVAGASSTLAAASAELDEHLSRMSELVARMTSPQPSPTPAPTYTVYLPLTTR</sequence>
<protein>
    <submittedName>
        <fullName evidence="3">Uncharacterized protein</fullName>
    </submittedName>
</protein>
<reference evidence="3" key="1">
    <citation type="journal article" date="2020" name="mSystems">
        <title>Genome- and Community-Level Interaction Insights into Carbon Utilization and Element Cycling Functions of Hydrothermarchaeota in Hydrothermal Sediment.</title>
        <authorList>
            <person name="Zhou Z."/>
            <person name="Liu Y."/>
            <person name="Xu W."/>
            <person name="Pan J."/>
            <person name="Luo Z.H."/>
            <person name="Li M."/>
        </authorList>
    </citation>
    <scope>NUCLEOTIDE SEQUENCE [LARGE SCALE GENOMIC DNA]</scope>
    <source>
        <strain evidence="3">SpSt-289</strain>
    </source>
</reference>
<comment type="caution">
    <text evidence="3">The sequence shown here is derived from an EMBL/GenBank/DDBJ whole genome shotgun (WGS) entry which is preliminary data.</text>
</comment>
<dbReference type="EMBL" id="DSMG01000210">
    <property type="protein sequence ID" value="HDX33888.1"/>
    <property type="molecule type" value="Genomic_DNA"/>
</dbReference>
<accession>A0A7C1JZ53</accession>
<name>A0A7C1JZ53_9CHLR</name>
<feature type="region of interest" description="Disordered" evidence="1">
    <location>
        <begin position="728"/>
        <end position="752"/>
    </location>
</feature>
<organism evidence="3">
    <name type="scientific">Caldilinea aerophila</name>
    <dbReference type="NCBI Taxonomy" id="133453"/>
    <lineage>
        <taxon>Bacteria</taxon>
        <taxon>Bacillati</taxon>
        <taxon>Chloroflexota</taxon>
        <taxon>Caldilineae</taxon>
        <taxon>Caldilineales</taxon>
        <taxon>Caldilineaceae</taxon>
        <taxon>Caldilinea</taxon>
    </lineage>
</organism>
<evidence type="ECO:0000313" key="3">
    <source>
        <dbReference type="EMBL" id="HDX33888.1"/>
    </source>
</evidence>